<organism evidence="2 3">
    <name type="scientific">Methylobacterium phyllostachyos</name>
    <dbReference type="NCBI Taxonomy" id="582672"/>
    <lineage>
        <taxon>Bacteria</taxon>
        <taxon>Pseudomonadati</taxon>
        <taxon>Pseudomonadota</taxon>
        <taxon>Alphaproteobacteria</taxon>
        <taxon>Hyphomicrobiales</taxon>
        <taxon>Methylobacteriaceae</taxon>
        <taxon>Methylobacterium</taxon>
    </lineage>
</organism>
<evidence type="ECO:0000313" key="2">
    <source>
        <dbReference type="EMBL" id="SDM55023.1"/>
    </source>
</evidence>
<protein>
    <submittedName>
        <fullName evidence="2">Putative Holin-X, holin superfamily III</fullName>
    </submittedName>
</protein>
<keyword evidence="1" id="KW-0472">Membrane</keyword>
<dbReference type="Pfam" id="PF07332">
    <property type="entry name" value="Phage_holin_3_6"/>
    <property type="match status" value="1"/>
</dbReference>
<dbReference type="EMBL" id="FNHS01000002">
    <property type="protein sequence ID" value="SDM55023.1"/>
    <property type="molecule type" value="Genomic_DNA"/>
</dbReference>
<dbReference type="AlphaFoldDB" id="A0A1G9U5D9"/>
<accession>A0A1G9U5D9</accession>
<proteinExistence type="predicted"/>
<feature type="transmembrane region" description="Helical" evidence="1">
    <location>
        <begin position="68"/>
        <end position="88"/>
    </location>
</feature>
<reference evidence="3" key="1">
    <citation type="submission" date="2016-10" db="EMBL/GenBank/DDBJ databases">
        <authorList>
            <person name="Varghese N."/>
            <person name="Submissions S."/>
        </authorList>
    </citation>
    <scope>NUCLEOTIDE SEQUENCE [LARGE SCALE GENOMIC DNA]</scope>
    <source>
        <strain evidence="3">BL47</strain>
    </source>
</reference>
<evidence type="ECO:0000256" key="1">
    <source>
        <dbReference type="SAM" id="Phobius"/>
    </source>
</evidence>
<dbReference type="STRING" id="582672.SAMN05216360_102410"/>
<keyword evidence="1" id="KW-0812">Transmembrane</keyword>
<feature type="transmembrane region" description="Helical" evidence="1">
    <location>
        <begin position="30"/>
        <end position="56"/>
    </location>
</feature>
<dbReference type="OrthoDB" id="7997969at2"/>
<evidence type="ECO:0000313" key="3">
    <source>
        <dbReference type="Proteomes" id="UP000198704"/>
    </source>
</evidence>
<sequence length="121" mass="12816">MAEALRGAGDVLRGEIALFRQEMADNLRRLIVGLAAMAGAAVFAVVGFLVLVDALVKWLATVVGSEALAALIVGTAFLVIGLVLALMAKSRFTVDGLVPTRTGRQLRHDAVVIKEHVTHDE</sequence>
<gene>
    <name evidence="2" type="ORF">SAMN05216360_102410</name>
</gene>
<name>A0A1G9U5D9_9HYPH</name>
<keyword evidence="3" id="KW-1185">Reference proteome</keyword>
<dbReference type="InterPro" id="IPR009937">
    <property type="entry name" value="Phage_holin_3_6"/>
</dbReference>
<keyword evidence="1" id="KW-1133">Transmembrane helix</keyword>
<dbReference type="Proteomes" id="UP000198704">
    <property type="component" value="Unassembled WGS sequence"/>
</dbReference>